<sequence>MRHSILYAFFHLFASTSASNGTIPYQFHVSMASVKEGNFYLVDWVFPSPVSSQNTLLPQEESTIAFGISSDSLNVFVMGRFNGFVPQNNENTEFAACYSSIIPLSKFIGASSVFYALIQLDAAKNVVKLSDTVQFVVPKPAGMRWAIFGDLGSSIQKKASGISFPALLNDFKNGVFQGILNIGDLGYELVGANGKDYIESFIPMTQHIPMQTTVGNHEFICAMGPLFSLHNYRTRFAGMGNGPGTASGSHSPQYYSFDSGKIHFIFLNSEVYGDEPYGYYTLQTGQMPVWVLSEETRKTDAIVQRDWLMNDLASVDRSKTSFIVLCMHRPPFKTPGPLETGGNGFARDIVPLLDQYRVNLMLTGHEHTSMIFNETQVLSGKYYFPKLIIVGAAGNNEYVRGRSMIETGSFHEALLIEKYGYGYLEETQNGLQICIGSTASGEIKAPVPTAWTLQTCTTIPNPTSNPSSEPVKNPPAYKVAETIQEMESMWTTWTTNG</sequence>
<feature type="chain" id="PRO_5010831136" evidence="1">
    <location>
        <begin position="19"/>
        <end position="497"/>
    </location>
</feature>
<evidence type="ECO:0000313" key="3">
    <source>
        <dbReference type="EMBL" id="CCA20770.1"/>
    </source>
</evidence>
<name>F0WHP5_9STRA</name>
<accession>F0WHP5</accession>
<protein>
    <submittedName>
        <fullName evidence="3">Uncharacterized protein AlNc14C103G6102</fullName>
    </submittedName>
    <submittedName>
        <fullName evidence="4">Uncharacterized protein AlNc14C204G8774</fullName>
    </submittedName>
</protein>
<dbReference type="EMBL" id="FR824249">
    <property type="protein sequence ID" value="CCA23724.1"/>
    <property type="molecule type" value="Genomic_DNA"/>
</dbReference>
<dbReference type="SUPFAM" id="SSF56300">
    <property type="entry name" value="Metallo-dependent phosphatases"/>
    <property type="match status" value="1"/>
</dbReference>
<keyword evidence="1" id="KW-0732">Signal</keyword>
<evidence type="ECO:0000259" key="2">
    <source>
        <dbReference type="Pfam" id="PF00149"/>
    </source>
</evidence>
<dbReference type="PANTHER" id="PTHR45867">
    <property type="entry name" value="PURPLE ACID PHOSPHATASE"/>
    <property type="match status" value="1"/>
</dbReference>
<dbReference type="InterPro" id="IPR004843">
    <property type="entry name" value="Calcineurin-like_PHP"/>
</dbReference>
<dbReference type="EMBL" id="FR824148">
    <property type="protein sequence ID" value="CCA20770.1"/>
    <property type="molecule type" value="Genomic_DNA"/>
</dbReference>
<reference evidence="3" key="2">
    <citation type="submission" date="2011-02" db="EMBL/GenBank/DDBJ databases">
        <authorList>
            <person name="MacLean D."/>
        </authorList>
    </citation>
    <scope>NUCLEOTIDE SEQUENCE</scope>
</reference>
<evidence type="ECO:0000256" key="1">
    <source>
        <dbReference type="SAM" id="SignalP"/>
    </source>
</evidence>
<dbReference type="AlphaFoldDB" id="F0WHP5"/>
<dbReference type="Pfam" id="PF00149">
    <property type="entry name" value="Metallophos"/>
    <property type="match status" value="1"/>
</dbReference>
<proteinExistence type="predicted"/>
<gene>
    <name evidence="3" type="primary">AlNc14C103G6102</name>
    <name evidence="4" type="synonym">AlNc14C204G8774</name>
    <name evidence="3" type="ORF">ALNC14_069130</name>
    <name evidence="4" type="ORF">ALNC14_098680</name>
</gene>
<dbReference type="InterPro" id="IPR029052">
    <property type="entry name" value="Metallo-depent_PP-like"/>
</dbReference>
<dbReference type="Gene3D" id="3.60.21.10">
    <property type="match status" value="1"/>
</dbReference>
<reference evidence="3" key="1">
    <citation type="journal article" date="2011" name="PLoS Biol.">
        <title>Gene gain and loss during evolution of obligate parasitism in the white rust pathogen of Arabidopsis thaliana.</title>
        <authorList>
            <person name="Kemen E."/>
            <person name="Gardiner A."/>
            <person name="Schultz-Larsen T."/>
            <person name="Kemen A.C."/>
            <person name="Balmuth A.L."/>
            <person name="Robert-Seilaniantz A."/>
            <person name="Bailey K."/>
            <person name="Holub E."/>
            <person name="Studholme D.J."/>
            <person name="Maclean D."/>
            <person name="Jones J.D."/>
        </authorList>
    </citation>
    <scope>NUCLEOTIDE SEQUENCE</scope>
</reference>
<organism evidence="3">
    <name type="scientific">Albugo laibachii Nc14</name>
    <dbReference type="NCBI Taxonomy" id="890382"/>
    <lineage>
        <taxon>Eukaryota</taxon>
        <taxon>Sar</taxon>
        <taxon>Stramenopiles</taxon>
        <taxon>Oomycota</taxon>
        <taxon>Peronosporomycetes</taxon>
        <taxon>Albuginales</taxon>
        <taxon>Albuginaceae</taxon>
        <taxon>Albugo</taxon>
    </lineage>
</organism>
<evidence type="ECO:0000313" key="4">
    <source>
        <dbReference type="EMBL" id="CCA23724.1"/>
    </source>
</evidence>
<dbReference type="PANTHER" id="PTHR45867:SF3">
    <property type="entry name" value="ACID PHOSPHATASE TYPE 7"/>
    <property type="match status" value="1"/>
</dbReference>
<feature type="domain" description="Calcineurin-like phosphoesterase" evidence="2">
    <location>
        <begin position="143"/>
        <end position="368"/>
    </location>
</feature>
<dbReference type="HOGENOM" id="CLU_025652_0_0_1"/>
<dbReference type="GO" id="GO:0016787">
    <property type="term" value="F:hydrolase activity"/>
    <property type="evidence" value="ECO:0007669"/>
    <property type="project" value="InterPro"/>
</dbReference>
<feature type="signal peptide" evidence="1">
    <location>
        <begin position="1"/>
        <end position="18"/>
    </location>
</feature>